<dbReference type="Proteomes" id="UP001271007">
    <property type="component" value="Unassembled WGS sequence"/>
</dbReference>
<keyword evidence="2" id="KW-0862">Zinc</keyword>
<dbReference type="EMBL" id="JAWDJX010000097">
    <property type="protein sequence ID" value="KAK3046365.1"/>
    <property type="molecule type" value="Genomic_DNA"/>
</dbReference>
<evidence type="ECO:0000256" key="4">
    <source>
        <dbReference type="ARBA" id="ARBA00023163"/>
    </source>
</evidence>
<evidence type="ECO:0000256" key="1">
    <source>
        <dbReference type="ARBA" id="ARBA00022723"/>
    </source>
</evidence>
<keyword evidence="1" id="KW-0479">Metal-binding</keyword>
<keyword evidence="8" id="KW-1185">Reference proteome</keyword>
<evidence type="ECO:0000313" key="7">
    <source>
        <dbReference type="EMBL" id="KAK3046365.1"/>
    </source>
</evidence>
<dbReference type="AlphaFoldDB" id="A0AAJ0DAK7"/>
<evidence type="ECO:0000256" key="5">
    <source>
        <dbReference type="ARBA" id="ARBA00023242"/>
    </source>
</evidence>
<comment type="caution">
    <text evidence="7">The sequence shown here is derived from an EMBL/GenBank/DDBJ whole genome shotgun (WGS) entry which is preliminary data.</text>
</comment>
<keyword evidence="3" id="KW-0805">Transcription regulation</keyword>
<dbReference type="GO" id="GO:0046872">
    <property type="term" value="F:metal ion binding"/>
    <property type="evidence" value="ECO:0007669"/>
    <property type="project" value="UniProtKB-KW"/>
</dbReference>
<dbReference type="PANTHER" id="PTHR47660">
    <property type="entry name" value="TRANSCRIPTION FACTOR WITH C2H2 AND ZN(2)-CYS(6) DNA BINDING DOMAIN (EUROFUNG)-RELATED-RELATED"/>
    <property type="match status" value="1"/>
</dbReference>
<sequence>MASERPEDVQDTLRSVTQPDMLPSGTLPWDDYSSLIDISAFQEGLGVFSDAESFMLPEESWFSNTISMPPSELFPNWKATDSDHAQHQITTDNRSHVPKDRATLGHQAFQRSPWYWMPKRSESMGADEMPVLLDDDALILSLQHEYGDIGDLPQAALKPCSTNARDSMFLIIQLHSNPALGKVPTVPSTKAVDMLLHRFLRQQTTGLCSFVHVASFNSNSCLPELLGAMVASSASTFATMPVAIMGLALQDRIRSAVVHAIDRDSTLVRTLEIIQATILWIETGLWSGVRREMEIAEAATNNAPTMLRRAGATQRSYYQDKLLASATDEGITLERKWMRWVEMESFKSTEVDIPLPASQDLWNARSGQEWKKIMLSRRPHPDHGTLSALDVANDPTMLTTLGAMYDVELCALTALHCMWISVASFLDSRSVYCRKKSAAFKRGTTLLRLEAEKQDLYQKLKVFHRTIRQLQLANVEVGMTCELFMMSLHAAPTDMQTIAGRHGEQQARLMLPYLQEWFHSEDHRYAVWHAGQVFWEAQKMRPSSIYGFYAISVYHASLVLLMASVVTRLTHAASETNLDQDRDTDTYVPLGVQRQEQNIPVVSRRILVLNRDRTPEIDDYLLTGQGILGLRSKHSVGSLSEADLIFSIVKDIFHDNWSSAEGLPSLLGELLALIKDLSKAE</sequence>
<protein>
    <recommendedName>
        <fullName evidence="9">Transcription factor domain-containing protein</fullName>
    </recommendedName>
</protein>
<keyword evidence="5" id="KW-0539">Nucleus</keyword>
<reference evidence="7" key="1">
    <citation type="submission" date="2023-04" db="EMBL/GenBank/DDBJ databases">
        <title>Black Yeasts Isolated from many extreme environments.</title>
        <authorList>
            <person name="Coleine C."/>
            <person name="Stajich J.E."/>
            <person name="Selbmann L."/>
        </authorList>
    </citation>
    <scope>NUCLEOTIDE SEQUENCE</scope>
    <source>
        <strain evidence="7">CCFEE 5312</strain>
    </source>
</reference>
<accession>A0AAJ0DAK7</accession>
<evidence type="ECO:0000313" key="8">
    <source>
        <dbReference type="Proteomes" id="UP001271007"/>
    </source>
</evidence>
<keyword evidence="4" id="KW-0804">Transcription</keyword>
<dbReference type="PANTHER" id="PTHR47660:SF2">
    <property type="entry name" value="TRANSCRIPTION FACTOR WITH C2H2 AND ZN(2)-CYS(6) DNA BINDING DOMAIN (EUROFUNG)"/>
    <property type="match status" value="1"/>
</dbReference>
<evidence type="ECO:0008006" key="9">
    <source>
        <dbReference type="Google" id="ProtNLM"/>
    </source>
</evidence>
<feature type="region of interest" description="Disordered" evidence="6">
    <location>
        <begin position="1"/>
        <end position="22"/>
    </location>
</feature>
<gene>
    <name evidence="7" type="ORF">LTR09_012141</name>
</gene>
<evidence type="ECO:0000256" key="2">
    <source>
        <dbReference type="ARBA" id="ARBA00022833"/>
    </source>
</evidence>
<name>A0AAJ0DAK7_9PEZI</name>
<proteinExistence type="predicted"/>
<evidence type="ECO:0000256" key="3">
    <source>
        <dbReference type="ARBA" id="ARBA00023015"/>
    </source>
</evidence>
<evidence type="ECO:0000256" key="6">
    <source>
        <dbReference type="SAM" id="MobiDB-lite"/>
    </source>
</evidence>
<organism evidence="7 8">
    <name type="scientific">Extremus antarcticus</name>
    <dbReference type="NCBI Taxonomy" id="702011"/>
    <lineage>
        <taxon>Eukaryota</taxon>
        <taxon>Fungi</taxon>
        <taxon>Dikarya</taxon>
        <taxon>Ascomycota</taxon>
        <taxon>Pezizomycotina</taxon>
        <taxon>Dothideomycetes</taxon>
        <taxon>Dothideomycetidae</taxon>
        <taxon>Mycosphaerellales</taxon>
        <taxon>Extremaceae</taxon>
        <taxon>Extremus</taxon>
    </lineage>
</organism>